<name>A0AAD5K026_9FUNG</name>
<dbReference type="SUPFAM" id="SSF56219">
    <property type="entry name" value="DNase I-like"/>
    <property type="match status" value="1"/>
</dbReference>
<dbReference type="InterPro" id="IPR036691">
    <property type="entry name" value="Endo/exonu/phosph_ase_sf"/>
</dbReference>
<reference evidence="2" key="1">
    <citation type="journal article" date="2022" name="IScience">
        <title>Evolution of zygomycete secretomes and the origins of terrestrial fungal ecologies.</title>
        <authorList>
            <person name="Chang Y."/>
            <person name="Wang Y."/>
            <person name="Mondo S."/>
            <person name="Ahrendt S."/>
            <person name="Andreopoulos W."/>
            <person name="Barry K."/>
            <person name="Beard J."/>
            <person name="Benny G.L."/>
            <person name="Blankenship S."/>
            <person name="Bonito G."/>
            <person name="Cuomo C."/>
            <person name="Desiro A."/>
            <person name="Gervers K.A."/>
            <person name="Hundley H."/>
            <person name="Kuo A."/>
            <person name="LaButti K."/>
            <person name="Lang B.F."/>
            <person name="Lipzen A."/>
            <person name="O'Donnell K."/>
            <person name="Pangilinan J."/>
            <person name="Reynolds N."/>
            <person name="Sandor L."/>
            <person name="Smith M.E."/>
            <person name="Tsang A."/>
            <person name="Grigoriev I.V."/>
            <person name="Stajich J.E."/>
            <person name="Spatafora J.W."/>
        </authorList>
    </citation>
    <scope>NUCLEOTIDE SEQUENCE</scope>
    <source>
        <strain evidence="2">RSA 2281</strain>
    </source>
</reference>
<dbReference type="GO" id="GO:0003824">
    <property type="term" value="F:catalytic activity"/>
    <property type="evidence" value="ECO:0007669"/>
    <property type="project" value="InterPro"/>
</dbReference>
<proteinExistence type="predicted"/>
<dbReference type="AlphaFoldDB" id="A0AAD5K026"/>
<evidence type="ECO:0000313" key="3">
    <source>
        <dbReference type="Proteomes" id="UP001209540"/>
    </source>
</evidence>
<dbReference type="Proteomes" id="UP001209540">
    <property type="component" value="Unassembled WGS sequence"/>
</dbReference>
<evidence type="ECO:0000259" key="1">
    <source>
        <dbReference type="Pfam" id="PF14529"/>
    </source>
</evidence>
<organism evidence="2 3">
    <name type="scientific">Phascolomyces articulosus</name>
    <dbReference type="NCBI Taxonomy" id="60185"/>
    <lineage>
        <taxon>Eukaryota</taxon>
        <taxon>Fungi</taxon>
        <taxon>Fungi incertae sedis</taxon>
        <taxon>Mucoromycota</taxon>
        <taxon>Mucoromycotina</taxon>
        <taxon>Mucoromycetes</taxon>
        <taxon>Mucorales</taxon>
        <taxon>Lichtheimiaceae</taxon>
        <taxon>Phascolomyces</taxon>
    </lineage>
</organism>
<protein>
    <recommendedName>
        <fullName evidence="1">Endonuclease/exonuclease/phosphatase domain-containing protein</fullName>
    </recommendedName>
</protein>
<feature type="domain" description="Endonuclease/exonuclease/phosphatase" evidence="1">
    <location>
        <begin position="7"/>
        <end position="92"/>
    </location>
</feature>
<sequence>MFGHLAIAYCYVCPSTSINSITSTLQLLLNEHPNTAFVIAGDFNVDMNTTNNRSTSLYNFFNDNNMIFAIPNGTHTTHSNTCLDTIYTSLPIVYQLHFIPHYICVFSFSKKNCLTYKVYELYYSEL</sequence>
<accession>A0AAD5K026</accession>
<evidence type="ECO:0000313" key="2">
    <source>
        <dbReference type="EMBL" id="KAI9262392.1"/>
    </source>
</evidence>
<dbReference type="InterPro" id="IPR005135">
    <property type="entry name" value="Endo/exonuclease/phosphatase"/>
</dbReference>
<gene>
    <name evidence="2" type="ORF">BDA99DRAFT_537737</name>
</gene>
<dbReference type="Pfam" id="PF14529">
    <property type="entry name" value="Exo_endo_phos_2"/>
    <property type="match status" value="1"/>
</dbReference>
<keyword evidence="3" id="KW-1185">Reference proteome</keyword>
<dbReference type="Gene3D" id="3.60.10.10">
    <property type="entry name" value="Endonuclease/exonuclease/phosphatase"/>
    <property type="match status" value="1"/>
</dbReference>
<comment type="caution">
    <text evidence="2">The sequence shown here is derived from an EMBL/GenBank/DDBJ whole genome shotgun (WGS) entry which is preliminary data.</text>
</comment>
<reference evidence="2" key="2">
    <citation type="submission" date="2023-02" db="EMBL/GenBank/DDBJ databases">
        <authorList>
            <consortium name="DOE Joint Genome Institute"/>
            <person name="Mondo S.J."/>
            <person name="Chang Y."/>
            <person name="Wang Y."/>
            <person name="Ahrendt S."/>
            <person name="Andreopoulos W."/>
            <person name="Barry K."/>
            <person name="Beard J."/>
            <person name="Benny G.L."/>
            <person name="Blankenship S."/>
            <person name="Bonito G."/>
            <person name="Cuomo C."/>
            <person name="Desiro A."/>
            <person name="Gervers K.A."/>
            <person name="Hundley H."/>
            <person name="Kuo A."/>
            <person name="LaButti K."/>
            <person name="Lang B.F."/>
            <person name="Lipzen A."/>
            <person name="O'Donnell K."/>
            <person name="Pangilinan J."/>
            <person name="Reynolds N."/>
            <person name="Sandor L."/>
            <person name="Smith M.W."/>
            <person name="Tsang A."/>
            <person name="Grigoriev I.V."/>
            <person name="Stajich J.E."/>
            <person name="Spatafora J.W."/>
        </authorList>
    </citation>
    <scope>NUCLEOTIDE SEQUENCE</scope>
    <source>
        <strain evidence="2">RSA 2281</strain>
    </source>
</reference>
<dbReference type="EMBL" id="JAIXMP010000014">
    <property type="protein sequence ID" value="KAI9262392.1"/>
    <property type="molecule type" value="Genomic_DNA"/>
</dbReference>